<protein>
    <submittedName>
        <fullName evidence="1">Uncharacterized protein</fullName>
    </submittedName>
</protein>
<gene>
    <name evidence="1" type="ordered locus">CPS_2635</name>
</gene>
<sequence length="37" mass="4251">MTIWSIITTILPLNNKTVTFIVQNQVEVLTNRSTFLT</sequence>
<dbReference type="Proteomes" id="UP000000547">
    <property type="component" value="Chromosome"/>
</dbReference>
<dbReference type="EMBL" id="CP000083">
    <property type="protein sequence ID" value="AAZ26033.1"/>
    <property type="molecule type" value="Genomic_DNA"/>
</dbReference>
<dbReference type="STRING" id="167879.CPS_2635"/>
<dbReference type="KEGG" id="cps:CPS_2635"/>
<evidence type="ECO:0000313" key="1">
    <source>
        <dbReference type="EMBL" id="AAZ26033.1"/>
    </source>
</evidence>
<reference evidence="1" key="1">
    <citation type="journal article" date="2005" name="Proc. Natl. Acad. Sci. U.S.A.">
        <title>The psychrophilic lifestyle as revealed by the genome sequence of Colwellia psychrerythraea 34H through genomic and proteomic analyses.</title>
        <authorList>
            <person name="Methe B.A."/>
            <person name="Nelson K.E."/>
            <person name="Deming J.W."/>
            <person name="Momen B."/>
            <person name="Melamud E."/>
            <person name="Zhang X."/>
            <person name="Moult J."/>
            <person name="Madupu R."/>
            <person name="Nelson W.C."/>
            <person name="Dodson R.J."/>
            <person name="Brinkac L.M."/>
            <person name="Daugherty S.C."/>
            <person name="Durkin A.S."/>
            <person name="DeBoy R.T."/>
            <person name="Kolonay J.F."/>
            <person name="Sullivan S.A."/>
            <person name="Zhou L."/>
            <person name="Davidsen T.M."/>
            <person name="Wu M."/>
            <person name="Huston A.L."/>
            <person name="Lewis M."/>
            <person name="Weaver B."/>
            <person name="Weidman J.F."/>
            <person name="Khouri H."/>
            <person name="Utterback T.R."/>
            <person name="Feldblyum T.V."/>
            <person name="Fraser C.M."/>
        </authorList>
    </citation>
    <scope>NUCLEOTIDE SEQUENCE [LARGE SCALE GENOMIC DNA]</scope>
    <source>
        <strain evidence="1">34H</strain>
    </source>
</reference>
<proteinExistence type="predicted"/>
<dbReference type="HOGENOM" id="CLU_3342567_0_0_6"/>
<organism evidence="1 2">
    <name type="scientific">Colwellia psychrerythraea (strain 34H / ATCC BAA-681)</name>
    <name type="common">Vibrio psychroerythus</name>
    <dbReference type="NCBI Taxonomy" id="167879"/>
    <lineage>
        <taxon>Bacteria</taxon>
        <taxon>Pseudomonadati</taxon>
        <taxon>Pseudomonadota</taxon>
        <taxon>Gammaproteobacteria</taxon>
        <taxon>Alteromonadales</taxon>
        <taxon>Colwelliaceae</taxon>
        <taxon>Colwellia</taxon>
    </lineage>
</organism>
<accession>Q481C0</accession>
<evidence type="ECO:0000313" key="2">
    <source>
        <dbReference type="Proteomes" id="UP000000547"/>
    </source>
</evidence>
<name>Q481C0_COLP3</name>
<dbReference type="AlphaFoldDB" id="Q481C0"/>